<dbReference type="InterPro" id="IPR007110">
    <property type="entry name" value="Ig-like_dom"/>
</dbReference>
<name>A0AAD6AAM1_9TELE</name>
<keyword evidence="5" id="KW-0391">Immunity</keyword>
<dbReference type="EMBL" id="JAPTMU010000111">
    <property type="protein sequence ID" value="KAJ4921619.1"/>
    <property type="molecule type" value="Genomic_DNA"/>
</dbReference>
<dbReference type="PANTHER" id="PTHR19367">
    <property type="entry name" value="T-CELL RECEPTOR ALPHA CHAIN V REGION"/>
    <property type="match status" value="1"/>
</dbReference>
<dbReference type="GO" id="GO:0042101">
    <property type="term" value="C:T cell receptor complex"/>
    <property type="evidence" value="ECO:0007669"/>
    <property type="project" value="UniProtKB-KW"/>
</dbReference>
<evidence type="ECO:0000256" key="3">
    <source>
        <dbReference type="ARBA" id="ARBA00023170"/>
    </source>
</evidence>
<proteinExistence type="predicted"/>
<keyword evidence="2" id="KW-1064">Adaptive immunity</keyword>
<feature type="signal peptide" evidence="6">
    <location>
        <begin position="1"/>
        <end position="22"/>
    </location>
</feature>
<gene>
    <name evidence="8" type="ORF">JOQ06_023001</name>
</gene>
<evidence type="ECO:0000256" key="5">
    <source>
        <dbReference type="ARBA" id="ARBA00043266"/>
    </source>
</evidence>
<sequence length="131" mass="14628">MLSLDYYLHSLLLVSILRGVSCEDLTALQREEFSPEGSSVTLSYRYSKQATGGDEFYWYRQYPGEPPEFIIYHLGNGNIMNNLIPGLKIKVESNQINLSISSAAVTDSAVFYCAVRPTVTGNTNTLYKNTS</sequence>
<comment type="caution">
    <text evidence="8">The sequence shown here is derived from an EMBL/GenBank/DDBJ whole genome shotgun (WGS) entry which is preliminary data.</text>
</comment>
<keyword evidence="9" id="KW-1185">Reference proteome</keyword>
<accession>A0AAD6AAM1</accession>
<dbReference type="Proteomes" id="UP001219934">
    <property type="component" value="Unassembled WGS sequence"/>
</dbReference>
<dbReference type="CDD" id="cd00099">
    <property type="entry name" value="IgV"/>
    <property type="match status" value="1"/>
</dbReference>
<dbReference type="PANTHER" id="PTHR19367:SF18">
    <property type="entry name" value="T CELL RECEPTOR ALPHA VARIABLE 16"/>
    <property type="match status" value="1"/>
</dbReference>
<evidence type="ECO:0000256" key="4">
    <source>
        <dbReference type="ARBA" id="ARBA00023319"/>
    </source>
</evidence>
<dbReference type="GO" id="GO:0002250">
    <property type="term" value="P:adaptive immune response"/>
    <property type="evidence" value="ECO:0007669"/>
    <property type="project" value="UniProtKB-KW"/>
</dbReference>
<organism evidence="8 9">
    <name type="scientific">Pogonophryne albipinna</name>
    <dbReference type="NCBI Taxonomy" id="1090488"/>
    <lineage>
        <taxon>Eukaryota</taxon>
        <taxon>Metazoa</taxon>
        <taxon>Chordata</taxon>
        <taxon>Craniata</taxon>
        <taxon>Vertebrata</taxon>
        <taxon>Euteleostomi</taxon>
        <taxon>Actinopterygii</taxon>
        <taxon>Neopterygii</taxon>
        <taxon>Teleostei</taxon>
        <taxon>Neoteleostei</taxon>
        <taxon>Acanthomorphata</taxon>
        <taxon>Eupercaria</taxon>
        <taxon>Perciformes</taxon>
        <taxon>Notothenioidei</taxon>
        <taxon>Pogonophryne</taxon>
    </lineage>
</organism>
<dbReference type="InterPro" id="IPR013106">
    <property type="entry name" value="Ig_V-set"/>
</dbReference>
<keyword evidence="1 6" id="KW-0732">Signal</keyword>
<dbReference type="Gene3D" id="2.60.40.10">
    <property type="entry name" value="Immunoglobulins"/>
    <property type="match status" value="1"/>
</dbReference>
<evidence type="ECO:0000259" key="7">
    <source>
        <dbReference type="PROSITE" id="PS50835"/>
    </source>
</evidence>
<dbReference type="Pfam" id="PF07686">
    <property type="entry name" value="V-set"/>
    <property type="match status" value="1"/>
</dbReference>
<dbReference type="InterPro" id="IPR013783">
    <property type="entry name" value="Ig-like_fold"/>
</dbReference>
<dbReference type="SMART" id="SM00406">
    <property type="entry name" value="IGv"/>
    <property type="match status" value="1"/>
</dbReference>
<evidence type="ECO:0000256" key="6">
    <source>
        <dbReference type="SAM" id="SignalP"/>
    </source>
</evidence>
<protein>
    <recommendedName>
        <fullName evidence="7">Ig-like domain-containing protein</fullName>
    </recommendedName>
</protein>
<evidence type="ECO:0000256" key="1">
    <source>
        <dbReference type="ARBA" id="ARBA00022729"/>
    </source>
</evidence>
<dbReference type="AlphaFoldDB" id="A0AAD6AAM1"/>
<evidence type="ECO:0000313" key="9">
    <source>
        <dbReference type="Proteomes" id="UP001219934"/>
    </source>
</evidence>
<keyword evidence="3" id="KW-0675">Receptor</keyword>
<keyword evidence="4" id="KW-0393">Immunoglobulin domain</keyword>
<dbReference type="PROSITE" id="PS50835">
    <property type="entry name" value="IG_LIKE"/>
    <property type="match status" value="1"/>
</dbReference>
<evidence type="ECO:0000313" key="8">
    <source>
        <dbReference type="EMBL" id="KAJ4921619.1"/>
    </source>
</evidence>
<dbReference type="SUPFAM" id="SSF48726">
    <property type="entry name" value="Immunoglobulin"/>
    <property type="match status" value="1"/>
</dbReference>
<evidence type="ECO:0000256" key="2">
    <source>
        <dbReference type="ARBA" id="ARBA00023130"/>
    </source>
</evidence>
<reference evidence="8" key="1">
    <citation type="submission" date="2022-11" db="EMBL/GenBank/DDBJ databases">
        <title>Chromosome-level genome of Pogonophryne albipinna.</title>
        <authorList>
            <person name="Jo E."/>
        </authorList>
    </citation>
    <scope>NUCLEOTIDE SEQUENCE</scope>
    <source>
        <strain evidence="8">SGF0006</strain>
        <tissue evidence="8">Muscle</tissue>
    </source>
</reference>
<dbReference type="InterPro" id="IPR051287">
    <property type="entry name" value="TCR_variable_region"/>
</dbReference>
<keyword evidence="5" id="KW-1279">T cell receptor</keyword>
<dbReference type="InterPro" id="IPR036179">
    <property type="entry name" value="Ig-like_dom_sf"/>
</dbReference>
<feature type="chain" id="PRO_5041938618" description="Ig-like domain-containing protein" evidence="6">
    <location>
        <begin position="23"/>
        <end position="131"/>
    </location>
</feature>
<feature type="domain" description="Ig-like" evidence="7">
    <location>
        <begin position="23"/>
        <end position="131"/>
    </location>
</feature>